<keyword evidence="3" id="KW-0227">DNA damage</keyword>
<evidence type="ECO:0000256" key="7">
    <source>
        <dbReference type="ARBA" id="ARBA00022840"/>
    </source>
</evidence>
<evidence type="ECO:0000256" key="5">
    <source>
        <dbReference type="ARBA" id="ARBA00022806"/>
    </source>
</evidence>
<keyword evidence="7 15" id="KW-0067">ATP-binding</keyword>
<accession>A0A4R5QD69</accession>
<feature type="domain" description="UvrD-like helicase C-terminal" evidence="17">
    <location>
        <begin position="551"/>
        <end position="831"/>
    </location>
</feature>
<keyword evidence="4 15" id="KW-0378">Hydrolase</keyword>
<dbReference type="EMBL" id="SMSJ01000026">
    <property type="protein sequence ID" value="TDH61122.1"/>
    <property type="molecule type" value="Genomic_DNA"/>
</dbReference>
<protein>
    <recommendedName>
        <fullName evidence="12">DNA 3'-5' helicase</fullName>
        <ecNumber evidence="12">5.6.2.4</ecNumber>
    </recommendedName>
    <alternativeName>
        <fullName evidence="13">DNA 3'-5' helicase II</fullName>
    </alternativeName>
</protein>
<gene>
    <name evidence="18" type="primary">addA</name>
    <name evidence="18" type="ORF">E2C06_18640</name>
</gene>
<keyword evidence="5 15" id="KW-0347">Helicase</keyword>
<dbReference type="PROSITE" id="PS51198">
    <property type="entry name" value="UVRD_HELICASE_ATP_BIND"/>
    <property type="match status" value="1"/>
</dbReference>
<evidence type="ECO:0000256" key="10">
    <source>
        <dbReference type="ARBA" id="ARBA00023235"/>
    </source>
</evidence>
<dbReference type="InterPro" id="IPR011604">
    <property type="entry name" value="PDDEXK-like_dom_sf"/>
</dbReference>
<evidence type="ECO:0000256" key="2">
    <source>
        <dbReference type="ARBA" id="ARBA00022741"/>
    </source>
</evidence>
<dbReference type="GO" id="GO:0000725">
    <property type="term" value="P:recombinational repair"/>
    <property type="evidence" value="ECO:0007669"/>
    <property type="project" value="TreeGrafter"/>
</dbReference>
<dbReference type="PROSITE" id="PS51217">
    <property type="entry name" value="UVRD_HELICASE_CTER"/>
    <property type="match status" value="1"/>
</dbReference>
<dbReference type="InterPro" id="IPR027417">
    <property type="entry name" value="P-loop_NTPase"/>
</dbReference>
<evidence type="ECO:0000256" key="15">
    <source>
        <dbReference type="PROSITE-ProRule" id="PRU00560"/>
    </source>
</evidence>
<evidence type="ECO:0000256" key="12">
    <source>
        <dbReference type="ARBA" id="ARBA00034808"/>
    </source>
</evidence>
<evidence type="ECO:0000256" key="4">
    <source>
        <dbReference type="ARBA" id="ARBA00022801"/>
    </source>
</evidence>
<keyword evidence="10" id="KW-0413">Isomerase</keyword>
<dbReference type="OrthoDB" id="9810135at2"/>
<feature type="domain" description="UvrD-like helicase ATP-binding" evidence="16">
    <location>
        <begin position="25"/>
        <end position="520"/>
    </location>
</feature>
<reference evidence="18 19" key="1">
    <citation type="journal article" date="2016" name="J. Microbiol.">
        <title>Dankookia rubra gen. nov., sp. nov., an alphaproteobacterium isolated from sediment of a shallow stream.</title>
        <authorList>
            <person name="Kim W.H."/>
            <person name="Kim D.H."/>
            <person name="Kang K."/>
            <person name="Ahn T.Y."/>
        </authorList>
    </citation>
    <scope>NUCLEOTIDE SEQUENCE [LARGE SCALE GENOMIC DNA]</scope>
    <source>
        <strain evidence="18 19">JCM30602</strain>
    </source>
</reference>
<dbReference type="SUPFAM" id="SSF52980">
    <property type="entry name" value="Restriction endonuclease-like"/>
    <property type="match status" value="1"/>
</dbReference>
<evidence type="ECO:0000256" key="9">
    <source>
        <dbReference type="ARBA" id="ARBA00023204"/>
    </source>
</evidence>
<organism evidence="18 19">
    <name type="scientific">Dankookia rubra</name>
    <dbReference type="NCBI Taxonomy" id="1442381"/>
    <lineage>
        <taxon>Bacteria</taxon>
        <taxon>Pseudomonadati</taxon>
        <taxon>Pseudomonadota</taxon>
        <taxon>Alphaproteobacteria</taxon>
        <taxon>Acetobacterales</taxon>
        <taxon>Roseomonadaceae</taxon>
        <taxon>Dankookia</taxon>
    </lineage>
</organism>
<evidence type="ECO:0000256" key="8">
    <source>
        <dbReference type="ARBA" id="ARBA00023125"/>
    </source>
</evidence>
<dbReference type="PANTHER" id="PTHR11070:SF2">
    <property type="entry name" value="ATP-DEPENDENT DNA HELICASE SRS2"/>
    <property type="match status" value="1"/>
</dbReference>
<evidence type="ECO:0000256" key="11">
    <source>
        <dbReference type="ARBA" id="ARBA00034617"/>
    </source>
</evidence>
<dbReference type="PANTHER" id="PTHR11070">
    <property type="entry name" value="UVRD / RECB / PCRA DNA HELICASE FAMILY MEMBER"/>
    <property type="match status" value="1"/>
</dbReference>
<keyword evidence="9" id="KW-0234">DNA repair</keyword>
<evidence type="ECO:0000313" key="19">
    <source>
        <dbReference type="Proteomes" id="UP000295096"/>
    </source>
</evidence>
<comment type="caution">
    <text evidence="18">The sequence shown here is derived from an EMBL/GenBank/DDBJ whole genome shotgun (WGS) entry which is preliminary data.</text>
</comment>
<evidence type="ECO:0000256" key="1">
    <source>
        <dbReference type="ARBA" id="ARBA00022722"/>
    </source>
</evidence>
<keyword evidence="19" id="KW-1185">Reference proteome</keyword>
<evidence type="ECO:0000259" key="16">
    <source>
        <dbReference type="PROSITE" id="PS51198"/>
    </source>
</evidence>
<dbReference type="SUPFAM" id="SSF52540">
    <property type="entry name" value="P-loop containing nucleoside triphosphate hydrolases"/>
    <property type="match status" value="1"/>
</dbReference>
<dbReference type="InterPro" id="IPR014016">
    <property type="entry name" value="UvrD-like_ATP-bd"/>
</dbReference>
<dbReference type="EC" id="5.6.2.4" evidence="12"/>
<keyword evidence="1" id="KW-0540">Nuclease</keyword>
<keyword evidence="2 15" id="KW-0547">Nucleotide-binding</keyword>
<dbReference type="Gene3D" id="1.10.486.10">
    <property type="entry name" value="PCRA, domain 4"/>
    <property type="match status" value="1"/>
</dbReference>
<dbReference type="InterPro" id="IPR014017">
    <property type="entry name" value="DNA_helicase_UvrD-like_C"/>
</dbReference>
<dbReference type="Pfam" id="PF12705">
    <property type="entry name" value="PDDEXK_1"/>
    <property type="match status" value="1"/>
</dbReference>
<dbReference type="Gene3D" id="3.30.160.800">
    <property type="match status" value="1"/>
</dbReference>
<proteinExistence type="predicted"/>
<dbReference type="GO" id="GO:0003677">
    <property type="term" value="F:DNA binding"/>
    <property type="evidence" value="ECO:0007669"/>
    <property type="project" value="UniProtKB-KW"/>
</dbReference>
<evidence type="ECO:0000256" key="6">
    <source>
        <dbReference type="ARBA" id="ARBA00022839"/>
    </source>
</evidence>
<dbReference type="GO" id="GO:0033202">
    <property type="term" value="C:DNA helicase complex"/>
    <property type="evidence" value="ECO:0007669"/>
    <property type="project" value="TreeGrafter"/>
</dbReference>
<dbReference type="InterPro" id="IPR038726">
    <property type="entry name" value="PDDEXK_AddAB-type"/>
</dbReference>
<sequence length="1192" mass="126209">MSAPGDPRGVVVRPAAFTGGSAAARTRAEQQQRAASDPAVSAWVGASAGSGKTKVLIDRVLRLLLDPDQVPGRILCLTFTRAAAAEMQTRLRRRLGEWTVAEEPTLAAQIRGLTGLDPDDRLLGRARRLLVEVLEMPGGMRISTIHAFCQSLLRSFPLEADLPPQFTVLEEQEAAAMLAEAREAVLAQTAAVTRELALLAGIASADTFSDVTRGLLQDTARERLTRCLDGGNGIDGLRLRLAAALGAPDSLDEADVVAAACAPEEAPLRLAASLLGASKNENDRKRAGRLIDWIEADGASRAAQFADWCSVFHTREGTVRAASGLATKSVGARQAEVLAALLAEGERLLEVERRRAACRLGAATGALLALAAPVIARYRARQGMAGMLGYGDLIDHVRRILQDPGSAWVLYKLDGGLDHVLLDEAQDSNPAQWGIAAALTAEFFAGSGVERARARSLSAAAVEAPRRTVFAVGDIKQAIYGFQGADSAGFATWAEHYRRQVADGGGEFRPVQLDVSFRSTAPVLALVDAVFAEGPACEGVVGGGAALSHVPDRIGHAGCVELWPLLRPAETPAPEPWQVPKVPERVASAEALMAEALAARIDHMIRHEPLAARGRPARAGDVLVLLRKQANVALVPLLVRALKARQVPVAGVTRVKLVEHIAVMDLLALCDVLLLPEDDLQLAALLKSPLVGLSEEALLGLAHGRPGSLWGALMARRAEAAEGPEALAAAWLARLSGRADLVTPHALLAEVLGEASADGRPGRARLLARLGPEAADVLDELLNAALAYERKHPPSLQGFLHWLRQGGAEVKREAEGSGDAVRIMTVHNAKGLQAPVVILADVGPGRAPETLRWLEQDGLSLPLWAPNKSFHAQAYLDAKARDEAKRQQEENRLLYVALTRAEDRLLVCGWGKDPGEWYTHVKAGFLRLADAGRAAEAPFDHAGFGAPAACDFGEAVLWRAACGQEAAPQPDAVAAAADSAGPLPGWATRPAPPEAAEVAILPSALPGETETPAAAPHGEADPGGRRFRRGRVIHALLQHLPERPEAEREAAARRFLARPGHGLSEAEQAETAAEVLALLSAPDAAAAFAPGSLAEAPIAGRVGGRLVAGQVDRLVVTPRRVVVLDYKTNRPPPATAGQVPELYLRQMAAYRAVLRQAFPGRAVDCVLVWTYGARLMPLPGDLLDQHAAVEPA</sequence>
<dbReference type="Gene3D" id="3.90.320.10">
    <property type="match status" value="1"/>
</dbReference>
<evidence type="ECO:0000256" key="13">
    <source>
        <dbReference type="ARBA" id="ARBA00034923"/>
    </source>
</evidence>
<dbReference type="GO" id="GO:0005829">
    <property type="term" value="C:cytosol"/>
    <property type="evidence" value="ECO:0007669"/>
    <property type="project" value="TreeGrafter"/>
</dbReference>
<evidence type="ECO:0000259" key="17">
    <source>
        <dbReference type="PROSITE" id="PS51217"/>
    </source>
</evidence>
<dbReference type="RefSeq" id="WP_133290118.1">
    <property type="nucleotide sequence ID" value="NZ_SMSJ01000026.1"/>
</dbReference>
<keyword evidence="8" id="KW-0238">DNA-binding</keyword>
<evidence type="ECO:0000256" key="3">
    <source>
        <dbReference type="ARBA" id="ARBA00022763"/>
    </source>
</evidence>
<dbReference type="GO" id="GO:0043138">
    <property type="term" value="F:3'-5' DNA helicase activity"/>
    <property type="evidence" value="ECO:0007669"/>
    <property type="project" value="UniProtKB-EC"/>
</dbReference>
<comment type="catalytic activity">
    <reaction evidence="14">
        <text>ATP + H2O = ADP + phosphate + H(+)</text>
        <dbReference type="Rhea" id="RHEA:13065"/>
        <dbReference type="ChEBI" id="CHEBI:15377"/>
        <dbReference type="ChEBI" id="CHEBI:15378"/>
        <dbReference type="ChEBI" id="CHEBI:30616"/>
        <dbReference type="ChEBI" id="CHEBI:43474"/>
        <dbReference type="ChEBI" id="CHEBI:456216"/>
        <dbReference type="EC" id="5.6.2.4"/>
    </reaction>
</comment>
<dbReference type="Pfam" id="PF00580">
    <property type="entry name" value="UvrD-helicase"/>
    <property type="match status" value="1"/>
</dbReference>
<name>A0A4R5QD69_9PROT</name>
<dbReference type="GO" id="GO:0005524">
    <property type="term" value="F:ATP binding"/>
    <property type="evidence" value="ECO:0007669"/>
    <property type="project" value="UniProtKB-UniRule"/>
</dbReference>
<dbReference type="AlphaFoldDB" id="A0A4R5QD69"/>
<dbReference type="Gene3D" id="3.40.50.300">
    <property type="entry name" value="P-loop containing nucleotide triphosphate hydrolases"/>
    <property type="match status" value="3"/>
</dbReference>
<keyword evidence="6" id="KW-0269">Exonuclease</keyword>
<evidence type="ECO:0000256" key="14">
    <source>
        <dbReference type="ARBA" id="ARBA00048988"/>
    </source>
</evidence>
<dbReference type="Proteomes" id="UP000295096">
    <property type="component" value="Unassembled WGS sequence"/>
</dbReference>
<dbReference type="Pfam" id="PF13361">
    <property type="entry name" value="UvrD_C"/>
    <property type="match status" value="1"/>
</dbReference>
<dbReference type="GO" id="GO:0004527">
    <property type="term" value="F:exonuclease activity"/>
    <property type="evidence" value="ECO:0007669"/>
    <property type="project" value="UniProtKB-KW"/>
</dbReference>
<comment type="catalytic activity">
    <reaction evidence="11">
        <text>Couples ATP hydrolysis with the unwinding of duplex DNA by translocating in the 3'-5' direction.</text>
        <dbReference type="EC" id="5.6.2.4"/>
    </reaction>
</comment>
<dbReference type="InterPro" id="IPR014151">
    <property type="entry name" value="DNA_helicase_AddA"/>
</dbReference>
<evidence type="ECO:0000313" key="18">
    <source>
        <dbReference type="EMBL" id="TDH61122.1"/>
    </source>
</evidence>
<dbReference type="InterPro" id="IPR000212">
    <property type="entry name" value="DNA_helicase_UvrD/REP"/>
</dbReference>
<dbReference type="InterPro" id="IPR011335">
    <property type="entry name" value="Restrct_endonuc-II-like"/>
</dbReference>
<dbReference type="NCBIfam" id="TIGR02784">
    <property type="entry name" value="addA_alphas"/>
    <property type="match status" value="1"/>
</dbReference>
<feature type="binding site" evidence="15">
    <location>
        <begin position="46"/>
        <end position="53"/>
    </location>
    <ligand>
        <name>ATP</name>
        <dbReference type="ChEBI" id="CHEBI:30616"/>
    </ligand>
</feature>